<dbReference type="InterPro" id="IPR043128">
    <property type="entry name" value="Rev_trsase/Diguanyl_cyclase"/>
</dbReference>
<dbReference type="InterPro" id="IPR050469">
    <property type="entry name" value="Diguanylate_Cyclase"/>
</dbReference>
<proteinExistence type="predicted"/>
<dbReference type="NCBIfam" id="TIGR00254">
    <property type="entry name" value="GGDEF"/>
    <property type="match status" value="1"/>
</dbReference>
<evidence type="ECO:0000313" key="6">
    <source>
        <dbReference type="EMBL" id="NIG20762.1"/>
    </source>
</evidence>
<feature type="domain" description="GGDEF" evidence="5">
    <location>
        <begin position="378"/>
        <end position="517"/>
    </location>
</feature>
<accession>A0ABX0RUY4</accession>
<comment type="pathway">
    <text evidence="1">Purine metabolism; 3',5'-cyclic di-GMP biosynthesis.</text>
</comment>
<evidence type="ECO:0000256" key="3">
    <source>
        <dbReference type="ARBA" id="ARBA00034247"/>
    </source>
</evidence>
<feature type="transmembrane region" description="Helical" evidence="4">
    <location>
        <begin position="21"/>
        <end position="40"/>
    </location>
</feature>
<dbReference type="CDD" id="cd12915">
    <property type="entry name" value="PDC2_DGC_like"/>
    <property type="match status" value="1"/>
</dbReference>
<dbReference type="SMART" id="SM00267">
    <property type="entry name" value="GGDEF"/>
    <property type="match status" value="1"/>
</dbReference>
<dbReference type="PANTHER" id="PTHR45138:SF9">
    <property type="entry name" value="DIGUANYLATE CYCLASE DGCM-RELATED"/>
    <property type="match status" value="1"/>
</dbReference>
<keyword evidence="4" id="KW-0812">Transmembrane</keyword>
<reference evidence="6 7" key="1">
    <citation type="journal article" date="2019" name="bioRxiv">
        <title>Bacteria contribute to plant secondary compound degradation in a generalist herbivore system.</title>
        <authorList>
            <person name="Francoeur C.B."/>
            <person name="Khadempour L."/>
            <person name="Moreira-Soto R.D."/>
            <person name="Gotting K."/>
            <person name="Book A.J."/>
            <person name="Pinto-Tomas A.A."/>
            <person name="Keefover-Ring K."/>
            <person name="Currie C.R."/>
        </authorList>
    </citation>
    <scope>NUCLEOTIDE SEQUENCE [LARGE SCALE GENOMIC DNA]</scope>
    <source>
        <strain evidence="6">Al-1710</strain>
    </source>
</reference>
<keyword evidence="4" id="KW-1133">Transmembrane helix</keyword>
<dbReference type="PROSITE" id="PS50887">
    <property type="entry name" value="GGDEF"/>
    <property type="match status" value="1"/>
</dbReference>
<evidence type="ECO:0000256" key="4">
    <source>
        <dbReference type="SAM" id="Phobius"/>
    </source>
</evidence>
<sequence>MKQKNAREQAGLLYHSLIRSITFAGIVLIAAVLGISIWTLRQDWNDTVRQSEETATNLALSQARQAEDTFLQTELAMREMQRDVESQLVTGINSRNLSQTMRELQGRLPQLHGLFYYDAQGKWIATSASQIPADINNSDREYFRFQRDNPRNSIHLGPVIRSRSTGDLVIPVSLRISDALRGFQGVLLATVKVDYFRHFYAYYEMGPKDVLVLMLADSSVLYARPMPDSFIGKDLSSSHLFQQMLQGTNRGSGQWTSALDGKPRIFGFARSDRYPLVVAAGYDTHSLFIKWMKGRVQDVSLSLALLSAIVAMGVFVLRQARHSLHYQLELTNLRDELSAANYALNRLAHADALTGLANRRAFDRYLEECILAADTHNEPVSLVMIDIDYFKRYNDTYGHVAGDECLKRVALAINAISLRGTDLVARYGGEEFAIVLPGADIEHAMSVAAAAVQAVRGQDIIHDSSLLASQRVTLSAGCASLNTERENRSAQLLIRQADMALYSAKQAGRNQVKSDESYLNTHS</sequence>
<dbReference type="EC" id="2.7.7.65" evidence="2"/>
<organism evidence="6 7">
    <name type="scientific">Candidatus Pantoea communis</name>
    <dbReference type="NCBI Taxonomy" id="2608354"/>
    <lineage>
        <taxon>Bacteria</taxon>
        <taxon>Pseudomonadati</taxon>
        <taxon>Pseudomonadota</taxon>
        <taxon>Gammaproteobacteria</taxon>
        <taxon>Enterobacterales</taxon>
        <taxon>Erwiniaceae</taxon>
        <taxon>Pantoea</taxon>
    </lineage>
</organism>
<keyword evidence="7" id="KW-1185">Reference proteome</keyword>
<dbReference type="CDD" id="cd12914">
    <property type="entry name" value="PDC1_DGC_like"/>
    <property type="match status" value="1"/>
</dbReference>
<evidence type="ECO:0000313" key="7">
    <source>
        <dbReference type="Proteomes" id="UP001515780"/>
    </source>
</evidence>
<protein>
    <recommendedName>
        <fullName evidence="2">diguanylate cyclase</fullName>
        <ecNumber evidence="2">2.7.7.65</ecNumber>
    </recommendedName>
</protein>
<dbReference type="CDD" id="cd01949">
    <property type="entry name" value="GGDEF"/>
    <property type="match status" value="1"/>
</dbReference>
<evidence type="ECO:0000259" key="5">
    <source>
        <dbReference type="PROSITE" id="PS50887"/>
    </source>
</evidence>
<dbReference type="Gene3D" id="3.30.450.20">
    <property type="entry name" value="PAS domain"/>
    <property type="match status" value="2"/>
</dbReference>
<comment type="catalytic activity">
    <reaction evidence="3">
        <text>2 GTP = 3',3'-c-di-GMP + 2 diphosphate</text>
        <dbReference type="Rhea" id="RHEA:24898"/>
        <dbReference type="ChEBI" id="CHEBI:33019"/>
        <dbReference type="ChEBI" id="CHEBI:37565"/>
        <dbReference type="ChEBI" id="CHEBI:58805"/>
        <dbReference type="EC" id="2.7.7.65"/>
    </reaction>
</comment>
<dbReference type="EMBL" id="VWXC01000015">
    <property type="protein sequence ID" value="NIG20762.1"/>
    <property type="molecule type" value="Genomic_DNA"/>
</dbReference>
<dbReference type="InterPro" id="IPR000160">
    <property type="entry name" value="GGDEF_dom"/>
</dbReference>
<dbReference type="Proteomes" id="UP001515780">
    <property type="component" value="Unassembled WGS sequence"/>
</dbReference>
<evidence type="ECO:0000256" key="2">
    <source>
        <dbReference type="ARBA" id="ARBA00012528"/>
    </source>
</evidence>
<gene>
    <name evidence="6" type="ORF">F3J37_18960</name>
</gene>
<dbReference type="Pfam" id="PF00990">
    <property type="entry name" value="GGDEF"/>
    <property type="match status" value="1"/>
</dbReference>
<dbReference type="InterPro" id="IPR054327">
    <property type="entry name" value="His-kinase-like_sensor"/>
</dbReference>
<keyword evidence="4" id="KW-0472">Membrane</keyword>
<dbReference type="InterPro" id="IPR029787">
    <property type="entry name" value="Nucleotide_cyclase"/>
</dbReference>
<dbReference type="InterPro" id="IPR029151">
    <property type="entry name" value="Sensor-like_sf"/>
</dbReference>
<dbReference type="SUPFAM" id="SSF55073">
    <property type="entry name" value="Nucleotide cyclase"/>
    <property type="match status" value="1"/>
</dbReference>
<dbReference type="RefSeq" id="WP_034827666.1">
    <property type="nucleotide sequence ID" value="NZ_VWXC01000015.1"/>
</dbReference>
<dbReference type="SUPFAM" id="SSF103190">
    <property type="entry name" value="Sensory domain-like"/>
    <property type="match status" value="1"/>
</dbReference>
<dbReference type="PANTHER" id="PTHR45138">
    <property type="entry name" value="REGULATORY COMPONENTS OF SENSORY TRANSDUCTION SYSTEM"/>
    <property type="match status" value="1"/>
</dbReference>
<name>A0ABX0RUY4_9GAMM</name>
<evidence type="ECO:0000256" key="1">
    <source>
        <dbReference type="ARBA" id="ARBA00004665"/>
    </source>
</evidence>
<dbReference type="Gene3D" id="3.30.70.270">
    <property type="match status" value="1"/>
</dbReference>
<dbReference type="Pfam" id="PF22588">
    <property type="entry name" value="dCache_1_like"/>
    <property type="match status" value="1"/>
</dbReference>
<comment type="caution">
    <text evidence="6">The sequence shown here is derived from an EMBL/GenBank/DDBJ whole genome shotgun (WGS) entry which is preliminary data.</text>
</comment>